<dbReference type="RefSeq" id="WP_099413907.1">
    <property type="nucleotide sequence ID" value="NZ_PDYH01000058.1"/>
</dbReference>
<proteinExistence type="predicted"/>
<dbReference type="Pfam" id="PF12784">
    <property type="entry name" value="PDDEXK_2"/>
    <property type="match status" value="1"/>
</dbReference>
<organism evidence="2 3">
    <name type="scientific">Pseudobutyrivibrio ruminis</name>
    <dbReference type="NCBI Taxonomy" id="46206"/>
    <lineage>
        <taxon>Bacteria</taxon>
        <taxon>Bacillati</taxon>
        <taxon>Bacillota</taxon>
        <taxon>Clostridia</taxon>
        <taxon>Lachnospirales</taxon>
        <taxon>Lachnospiraceae</taxon>
        <taxon>Pseudobutyrivibrio</taxon>
    </lineage>
</organism>
<evidence type="ECO:0008006" key="4">
    <source>
        <dbReference type="Google" id="ProtNLM"/>
    </source>
</evidence>
<protein>
    <recommendedName>
        <fullName evidence="4">Rpn family recombination-promoting nuclease/putative transposase</fullName>
    </recommendedName>
</protein>
<evidence type="ECO:0000256" key="1">
    <source>
        <dbReference type="SAM" id="Coils"/>
    </source>
</evidence>
<dbReference type="AlphaFoldDB" id="A0A2G3E762"/>
<comment type="caution">
    <text evidence="2">The sequence shown here is derived from an EMBL/GenBank/DDBJ whole genome shotgun (WGS) entry which is preliminary data.</text>
</comment>
<keyword evidence="1" id="KW-0175">Coiled coil</keyword>
<keyword evidence="3" id="KW-1185">Reference proteome</keyword>
<evidence type="ECO:0000313" key="2">
    <source>
        <dbReference type="EMBL" id="PHU39139.1"/>
    </source>
</evidence>
<gene>
    <name evidence="2" type="ORF">CSX00_12505</name>
</gene>
<reference evidence="2" key="1">
    <citation type="submission" date="2017-10" db="EMBL/GenBank/DDBJ databases">
        <title>Resolving the taxonomy of Roseburia spp., Eubacterium rectale and Agathobacter spp. through phylogenomic analysis.</title>
        <authorList>
            <person name="Sheridan P.O."/>
            <person name="Walker A.W."/>
            <person name="Duncan S.H."/>
            <person name="Scott K.P."/>
            <person name="Toole P.W.O."/>
            <person name="Luis P."/>
            <person name="Flint H.J."/>
        </authorList>
    </citation>
    <scope>NUCLEOTIDE SEQUENCE [LARGE SCALE GENOMIC DNA]</scope>
    <source>
        <strain evidence="2">JK10</strain>
    </source>
</reference>
<dbReference type="EMBL" id="PDYH01000058">
    <property type="protein sequence ID" value="PHU39139.1"/>
    <property type="molecule type" value="Genomic_DNA"/>
</dbReference>
<dbReference type="PANTHER" id="PTHR41317">
    <property type="entry name" value="PD-(D_E)XK NUCLEASE FAMILY TRANSPOSASE"/>
    <property type="match status" value="1"/>
</dbReference>
<sequence>MHEKNMSTLSGNLTIPMTNDYLFKALLQENEHVLKGLLCSLLHLRDEDIKSTEITNSIILGESFTDKTFMLDVRIILNNNSLINLEMQVINYNNWPERSLAYLGREFSKIQKGQDYFNVSPVHQIGILNFSLFENYPSFYSTYMMQDTKTHHIYSDKFVLSVLNLTQIELATDEDKYYKIDYWARLFSAKTWEDLNMLAKENPLMAEAKETIKKLTDDEAIRDACYRRDLQLAYEASIEKRLALQEQQLAEKDAEISELKRQLAEAKQ</sequence>
<name>A0A2G3E762_9FIRM</name>
<feature type="coiled-coil region" evidence="1">
    <location>
        <begin position="235"/>
        <end position="262"/>
    </location>
</feature>
<dbReference type="NCBIfam" id="TIGR01784">
    <property type="entry name" value="T_den_put_tspse"/>
    <property type="match status" value="1"/>
</dbReference>
<dbReference type="Proteomes" id="UP000224317">
    <property type="component" value="Unassembled WGS sequence"/>
</dbReference>
<dbReference type="PANTHER" id="PTHR41317:SF1">
    <property type="entry name" value="PD-(D_E)XK NUCLEASE FAMILY TRANSPOSASE"/>
    <property type="match status" value="1"/>
</dbReference>
<dbReference type="InterPro" id="IPR010106">
    <property type="entry name" value="RpnA"/>
</dbReference>
<accession>A0A2G3E762</accession>
<evidence type="ECO:0000313" key="3">
    <source>
        <dbReference type="Proteomes" id="UP000224317"/>
    </source>
</evidence>